<dbReference type="Proteomes" id="UP000234632">
    <property type="component" value="Unassembled WGS sequence"/>
</dbReference>
<organism evidence="1 2">
    <name type="scientific">Kocuria flava</name>
    <dbReference type="NCBI Taxonomy" id="446860"/>
    <lineage>
        <taxon>Bacteria</taxon>
        <taxon>Bacillati</taxon>
        <taxon>Actinomycetota</taxon>
        <taxon>Actinomycetes</taxon>
        <taxon>Micrococcales</taxon>
        <taxon>Micrococcaceae</taxon>
        <taxon>Kocuria</taxon>
    </lineage>
</organism>
<dbReference type="AlphaFoldDB" id="A0A2N4T1X6"/>
<gene>
    <name evidence="1" type="ORF">AUQ48_08290</name>
</gene>
<reference evidence="1 2" key="1">
    <citation type="submission" date="2015-12" db="EMBL/GenBank/DDBJ databases">
        <authorList>
            <person name="Shamseldin A."/>
            <person name="Moawad H."/>
            <person name="Abd El-Rahim W.M."/>
            <person name="Sadowsky M.J."/>
        </authorList>
    </citation>
    <scope>NUCLEOTIDE SEQUENCE [LARGE SCALE GENOMIC DNA]</scope>
    <source>
        <strain evidence="1 2">S43</strain>
    </source>
</reference>
<protein>
    <recommendedName>
        <fullName evidence="3">Sortase</fullName>
    </recommendedName>
</protein>
<proteinExistence type="predicted"/>
<name>A0A2N4T1X6_9MICC</name>
<evidence type="ECO:0000313" key="2">
    <source>
        <dbReference type="Proteomes" id="UP000234632"/>
    </source>
</evidence>
<comment type="caution">
    <text evidence="1">The sequence shown here is derived from an EMBL/GenBank/DDBJ whole genome shotgun (WGS) entry which is preliminary data.</text>
</comment>
<evidence type="ECO:0008006" key="3">
    <source>
        <dbReference type="Google" id="ProtNLM"/>
    </source>
</evidence>
<dbReference type="EMBL" id="LOMZ01000001">
    <property type="protein sequence ID" value="PLC12230.1"/>
    <property type="molecule type" value="Genomic_DNA"/>
</dbReference>
<accession>A0A2N4T1X6</accession>
<sequence>MRTETGTVAFEIDSVVTHDKNTLKDSDIWQIVPGRLVIISCYTEDIWGKNVVLTASPAD</sequence>
<evidence type="ECO:0000313" key="1">
    <source>
        <dbReference type="EMBL" id="PLC12230.1"/>
    </source>
</evidence>